<dbReference type="EMBL" id="QSEP01000001">
    <property type="protein sequence ID" value="RGZ86939.1"/>
    <property type="molecule type" value="Genomic_DNA"/>
</dbReference>
<dbReference type="Proteomes" id="UP000262524">
    <property type="component" value="Unassembled WGS sequence"/>
</dbReference>
<protein>
    <submittedName>
        <fullName evidence="1">Uncharacterized protein</fullName>
    </submittedName>
</protein>
<reference evidence="5 6" key="1">
    <citation type="submission" date="2018-08" db="EMBL/GenBank/DDBJ databases">
        <title>A genome reference for cultivated species of the human gut microbiota.</title>
        <authorList>
            <person name="Zou Y."/>
            <person name="Xue W."/>
            <person name="Luo G."/>
        </authorList>
    </citation>
    <scope>NUCLEOTIDE SEQUENCE [LARGE SCALE GENOMIC DNA]</scope>
    <source>
        <strain evidence="4 6">AF45-14BH</strain>
        <strain evidence="3 7">AM34-3LB</strain>
        <strain evidence="2 8">AM48-23BH</strain>
        <strain evidence="1 5">TM10-1AC</strain>
    </source>
</reference>
<evidence type="ECO:0000313" key="6">
    <source>
        <dbReference type="Proteomes" id="UP000283497"/>
    </source>
</evidence>
<sequence length="62" mass="7472">METKDREPDNQRFKEPVYGIRRTDQTKEGAVFKKAEEDYINRNHSRSSFFGFFDYKSSLFAR</sequence>
<evidence type="ECO:0000313" key="5">
    <source>
        <dbReference type="Proteomes" id="UP000262524"/>
    </source>
</evidence>
<name>A0A374NTA7_9FIRM</name>
<dbReference type="Proteomes" id="UP000284621">
    <property type="component" value="Unassembled WGS sequence"/>
</dbReference>
<dbReference type="EMBL" id="QRNJ01000006">
    <property type="protein sequence ID" value="RHK41233.1"/>
    <property type="molecule type" value="Genomic_DNA"/>
</dbReference>
<accession>A0A374NTA7</accession>
<dbReference type="EMBL" id="QSOE01000019">
    <property type="protein sequence ID" value="RGI90425.1"/>
    <property type="molecule type" value="Genomic_DNA"/>
</dbReference>
<dbReference type="Proteomes" id="UP000283497">
    <property type="component" value="Unassembled WGS sequence"/>
</dbReference>
<comment type="caution">
    <text evidence="1">The sequence shown here is derived from an EMBL/GenBank/DDBJ whole genome shotgun (WGS) entry which is preliminary data.</text>
</comment>
<evidence type="ECO:0000313" key="1">
    <source>
        <dbReference type="EMBL" id="RGI90425.1"/>
    </source>
</evidence>
<evidence type="ECO:0000313" key="3">
    <source>
        <dbReference type="EMBL" id="RHC64832.1"/>
    </source>
</evidence>
<evidence type="ECO:0000313" key="8">
    <source>
        <dbReference type="Proteomes" id="UP000286561"/>
    </source>
</evidence>
<dbReference type="Proteomes" id="UP000286561">
    <property type="component" value="Unassembled WGS sequence"/>
</dbReference>
<proteinExistence type="predicted"/>
<organism evidence="1 5">
    <name type="scientific">Anaerobutyricum hallii</name>
    <dbReference type="NCBI Taxonomy" id="39488"/>
    <lineage>
        <taxon>Bacteria</taxon>
        <taxon>Bacillati</taxon>
        <taxon>Bacillota</taxon>
        <taxon>Clostridia</taxon>
        <taxon>Lachnospirales</taxon>
        <taxon>Lachnospiraceae</taxon>
        <taxon>Anaerobutyricum</taxon>
    </lineage>
</organism>
<dbReference type="AlphaFoldDB" id="A0A374NTA7"/>
<evidence type="ECO:0000313" key="4">
    <source>
        <dbReference type="EMBL" id="RHK41233.1"/>
    </source>
</evidence>
<gene>
    <name evidence="4" type="ORF">DW068_02790</name>
    <name evidence="3" type="ORF">DW833_08070</name>
    <name evidence="2" type="ORF">DW972_00615</name>
    <name evidence="1" type="ORF">DXD91_04505</name>
</gene>
<evidence type="ECO:0000313" key="7">
    <source>
        <dbReference type="Proteomes" id="UP000284621"/>
    </source>
</evidence>
<keyword evidence="7" id="KW-1185">Reference proteome</keyword>
<evidence type="ECO:0000313" key="2">
    <source>
        <dbReference type="EMBL" id="RGZ86939.1"/>
    </source>
</evidence>
<dbReference type="EMBL" id="QSID01000008">
    <property type="protein sequence ID" value="RHC64832.1"/>
    <property type="molecule type" value="Genomic_DNA"/>
</dbReference>